<dbReference type="GO" id="GO:0042765">
    <property type="term" value="C:GPI-anchor transamidase complex"/>
    <property type="evidence" value="ECO:0007669"/>
    <property type="project" value="InterPro"/>
</dbReference>
<dbReference type="InParanoid" id="F4SAF2"/>
<dbReference type="GO" id="GO:0016255">
    <property type="term" value="P:attachment of GPI anchor to protein"/>
    <property type="evidence" value="ECO:0007669"/>
    <property type="project" value="InterPro"/>
</dbReference>
<organism evidence="2">
    <name type="scientific">Melampsora larici-populina (strain 98AG31 / pathotype 3-4-7)</name>
    <name type="common">Poplar leaf rust fungus</name>
    <dbReference type="NCBI Taxonomy" id="747676"/>
    <lineage>
        <taxon>Eukaryota</taxon>
        <taxon>Fungi</taxon>
        <taxon>Dikarya</taxon>
        <taxon>Basidiomycota</taxon>
        <taxon>Pucciniomycotina</taxon>
        <taxon>Pucciniomycetes</taxon>
        <taxon>Pucciniales</taxon>
        <taxon>Melampsoraceae</taxon>
        <taxon>Melampsora</taxon>
    </lineage>
</organism>
<dbReference type="Proteomes" id="UP000001072">
    <property type="component" value="Unassembled WGS sequence"/>
</dbReference>
<dbReference type="RefSeq" id="XP_007418361.1">
    <property type="nucleotide sequence ID" value="XM_007418299.1"/>
</dbReference>
<dbReference type="EMBL" id="GL883177">
    <property type="protein sequence ID" value="EGF98376.1"/>
    <property type="molecule type" value="Genomic_DNA"/>
</dbReference>
<gene>
    <name evidence="1" type="ORF">MELLADRAFT_113593</name>
</gene>
<accession>F4SAF2</accession>
<proteinExistence type="predicted"/>
<dbReference type="VEuPathDB" id="FungiDB:MELLADRAFT_113593"/>
<dbReference type="GeneID" id="18925031"/>
<keyword evidence="2" id="KW-1185">Reference proteome</keyword>
<evidence type="ECO:0000313" key="1">
    <source>
        <dbReference type="EMBL" id="EGF98376.1"/>
    </source>
</evidence>
<sequence length="101" mass="11881">MWTNEGTIEGLCNSPVWWQTTKIERKPLPKSTLEHWKSLQPCLIRFPIHLTSNFKELTIQSLNQEIKKSSSKLESQKYNYQDEIDITACCLDFDLDYQLDS</sequence>
<dbReference type="UniPathway" id="UPA00196"/>
<name>F4SAF2_MELLP</name>
<dbReference type="HOGENOM" id="CLU_2292306_0_0_1"/>
<dbReference type="Pfam" id="PF10510">
    <property type="entry name" value="PIG-S"/>
    <property type="match status" value="1"/>
</dbReference>
<dbReference type="STRING" id="747676.F4SAF2"/>
<dbReference type="InterPro" id="IPR019540">
    <property type="entry name" value="PtdIno-glycan_biosynth_class_S"/>
</dbReference>
<reference evidence="2" key="1">
    <citation type="journal article" date="2011" name="Proc. Natl. Acad. Sci. U.S.A.">
        <title>Obligate biotrophy features unraveled by the genomic analysis of rust fungi.</title>
        <authorList>
            <person name="Duplessis S."/>
            <person name="Cuomo C.A."/>
            <person name="Lin Y.-C."/>
            <person name="Aerts A."/>
            <person name="Tisserant E."/>
            <person name="Veneault-Fourrey C."/>
            <person name="Joly D.L."/>
            <person name="Hacquard S."/>
            <person name="Amselem J."/>
            <person name="Cantarel B.L."/>
            <person name="Chiu R."/>
            <person name="Coutinho P.M."/>
            <person name="Feau N."/>
            <person name="Field M."/>
            <person name="Frey P."/>
            <person name="Gelhaye E."/>
            <person name="Goldberg J."/>
            <person name="Grabherr M.G."/>
            <person name="Kodira C.D."/>
            <person name="Kohler A."/>
            <person name="Kuees U."/>
            <person name="Lindquist E.A."/>
            <person name="Lucas S.M."/>
            <person name="Mago R."/>
            <person name="Mauceli E."/>
            <person name="Morin E."/>
            <person name="Murat C."/>
            <person name="Pangilinan J.L."/>
            <person name="Park R."/>
            <person name="Pearson M."/>
            <person name="Quesneville H."/>
            <person name="Rouhier N."/>
            <person name="Sakthikumar S."/>
            <person name="Salamov A.A."/>
            <person name="Schmutz J."/>
            <person name="Selles B."/>
            <person name="Shapiro H."/>
            <person name="Tanguay P."/>
            <person name="Tuskan G.A."/>
            <person name="Henrissat B."/>
            <person name="Van de Peer Y."/>
            <person name="Rouze P."/>
            <person name="Ellis J.G."/>
            <person name="Dodds P.N."/>
            <person name="Schein J.E."/>
            <person name="Zhong S."/>
            <person name="Hamelin R.C."/>
            <person name="Grigoriev I.V."/>
            <person name="Szabo L.J."/>
            <person name="Martin F."/>
        </authorList>
    </citation>
    <scope>NUCLEOTIDE SEQUENCE [LARGE SCALE GENOMIC DNA]</scope>
    <source>
        <strain evidence="2">98AG31 / pathotype 3-4-7</strain>
    </source>
</reference>
<protein>
    <submittedName>
        <fullName evidence="1">Uncharacterized protein</fullName>
    </submittedName>
</protein>
<dbReference type="AlphaFoldDB" id="F4SAF2"/>
<evidence type="ECO:0000313" key="2">
    <source>
        <dbReference type="Proteomes" id="UP000001072"/>
    </source>
</evidence>
<dbReference type="KEGG" id="mlr:MELLADRAFT_113593"/>
<dbReference type="OrthoDB" id="28748at2759"/>
<dbReference type="GO" id="GO:0006506">
    <property type="term" value="P:GPI anchor biosynthetic process"/>
    <property type="evidence" value="ECO:0007669"/>
    <property type="project" value="UniProtKB-UniPathway"/>
</dbReference>